<dbReference type="AlphaFoldDB" id="A0A939EGN2"/>
<evidence type="ECO:0000313" key="6">
    <source>
        <dbReference type="EMBL" id="MBN9671410.1"/>
    </source>
</evidence>
<reference evidence="6" key="1">
    <citation type="submission" date="2020-12" db="EMBL/GenBank/DDBJ databases">
        <title>Oil enriched cultivation method for isolating marine PHA-producing bacteria.</title>
        <authorList>
            <person name="Zheng W."/>
            <person name="Yu S."/>
            <person name="Huang Y."/>
        </authorList>
    </citation>
    <scope>NUCLEOTIDE SEQUENCE</scope>
    <source>
        <strain evidence="6">SY-2-12</strain>
    </source>
</reference>
<dbReference type="GO" id="GO:0005198">
    <property type="term" value="F:structural molecule activity"/>
    <property type="evidence" value="ECO:0007669"/>
    <property type="project" value="UniProtKB-UniRule"/>
</dbReference>
<dbReference type="PANTHER" id="PTHR42792">
    <property type="entry name" value="FLAGELLIN"/>
    <property type="match status" value="1"/>
</dbReference>
<evidence type="ECO:0000256" key="3">
    <source>
        <dbReference type="RuleBase" id="RU362073"/>
    </source>
</evidence>
<evidence type="ECO:0000313" key="7">
    <source>
        <dbReference type="Proteomes" id="UP000664096"/>
    </source>
</evidence>
<organism evidence="6 7">
    <name type="scientific">Roseibium aggregatum</name>
    <dbReference type="NCBI Taxonomy" id="187304"/>
    <lineage>
        <taxon>Bacteria</taxon>
        <taxon>Pseudomonadati</taxon>
        <taxon>Pseudomonadota</taxon>
        <taxon>Alphaproteobacteria</taxon>
        <taxon>Hyphomicrobiales</taxon>
        <taxon>Stappiaceae</taxon>
        <taxon>Roseibium</taxon>
    </lineage>
</organism>
<dbReference type="InterPro" id="IPR001029">
    <property type="entry name" value="Flagellin_N"/>
</dbReference>
<evidence type="ECO:0000259" key="4">
    <source>
        <dbReference type="Pfam" id="PF00669"/>
    </source>
</evidence>
<comment type="subcellular location">
    <subcellularLocation>
        <location evidence="3">Secreted</location>
    </subcellularLocation>
    <subcellularLocation>
        <location evidence="3">Bacterial flagellum</location>
    </subcellularLocation>
</comment>
<evidence type="ECO:0000256" key="1">
    <source>
        <dbReference type="ARBA" id="ARBA00005709"/>
    </source>
</evidence>
<keyword evidence="3" id="KW-0964">Secreted</keyword>
<dbReference type="Proteomes" id="UP000664096">
    <property type="component" value="Unassembled WGS sequence"/>
</dbReference>
<dbReference type="Pfam" id="PF00700">
    <property type="entry name" value="Flagellin_C"/>
    <property type="match status" value="1"/>
</dbReference>
<gene>
    <name evidence="6" type="ORF">JF539_13765</name>
</gene>
<keyword evidence="2 3" id="KW-0975">Bacterial flagellum</keyword>
<protein>
    <recommendedName>
        <fullName evidence="3">Flagellin</fullName>
    </recommendedName>
</protein>
<dbReference type="GO" id="GO:0005576">
    <property type="term" value="C:extracellular region"/>
    <property type="evidence" value="ECO:0007669"/>
    <property type="project" value="UniProtKB-SubCell"/>
</dbReference>
<feature type="domain" description="Flagellin C-terminal" evidence="5">
    <location>
        <begin position="417"/>
        <end position="500"/>
    </location>
</feature>
<comment type="caution">
    <text evidence="6">The sequence shown here is derived from an EMBL/GenBank/DDBJ whole genome shotgun (WGS) entry which is preliminary data.</text>
</comment>
<evidence type="ECO:0000259" key="5">
    <source>
        <dbReference type="Pfam" id="PF00700"/>
    </source>
</evidence>
<sequence length="500" mass="52466">MADITLSAAVRQNLLTLQTTANFMSDVQNKLATGKKVNSALDNPNSFFTASGLNARANDLSTLLDDMGQSVQTLKAADQGITSITKLVESAKAKANQALQTQSQYERKQFAEQYNELLIQIEDVAKDSSYKGKNLLAGDGNDLTTIFNEDSTSKLKISAVDYTETSLSNGLNLSDLVEGEGGAAAMELRGGKTTITLTDGTTTLNTSSTLSDSNAFTAGHTLQFVNNAAGTTTALAAVGNTVTAGSTVQDLVDELNAVDGVRAEFDNSSGELNIYSDEDFYVATSTSLTATVTGFAVAATALATTSALLSNTASFAVGDTLTLTDGNGYELGSLEIEDDTTVDDLVNFVNDFQGVEADFTSASGSLNILSETDLSLESDNANFASDNFSTPSTGVSITALTDSGFATDNDINRVVDRLNTALSNLRSQASSFGTNLSTIEIRQDYTTTMINTLEEGAGKLTLADTNEEGANLLALQTRQQLASTSLSFASQADQTVLSLF</sequence>
<dbReference type="GO" id="GO:0009288">
    <property type="term" value="C:bacterial-type flagellum"/>
    <property type="evidence" value="ECO:0007669"/>
    <property type="project" value="UniProtKB-SubCell"/>
</dbReference>
<comment type="similarity">
    <text evidence="1 3">Belongs to the bacterial flagellin family.</text>
</comment>
<dbReference type="InterPro" id="IPR001492">
    <property type="entry name" value="Flagellin"/>
</dbReference>
<dbReference type="EMBL" id="JAEKJZ010000002">
    <property type="protein sequence ID" value="MBN9671410.1"/>
    <property type="molecule type" value="Genomic_DNA"/>
</dbReference>
<dbReference type="RefSeq" id="WP_207141240.1">
    <property type="nucleotide sequence ID" value="NZ_JAEKJZ010000002.1"/>
</dbReference>
<dbReference type="Gene3D" id="1.20.1330.10">
    <property type="entry name" value="f41 fragment of flagellin, N-terminal domain"/>
    <property type="match status" value="2"/>
</dbReference>
<proteinExistence type="inferred from homology"/>
<name>A0A939EGN2_9HYPH</name>
<evidence type="ECO:0000256" key="2">
    <source>
        <dbReference type="ARBA" id="ARBA00023143"/>
    </source>
</evidence>
<dbReference type="SUPFAM" id="SSF64518">
    <property type="entry name" value="Phase 1 flagellin"/>
    <property type="match status" value="1"/>
</dbReference>
<dbReference type="Pfam" id="PF00669">
    <property type="entry name" value="Flagellin_N"/>
    <property type="match status" value="1"/>
</dbReference>
<dbReference type="InterPro" id="IPR046358">
    <property type="entry name" value="Flagellin_C"/>
</dbReference>
<dbReference type="PANTHER" id="PTHR42792:SF2">
    <property type="entry name" value="FLAGELLIN"/>
    <property type="match status" value="1"/>
</dbReference>
<comment type="function">
    <text evidence="3">Flagellin is the subunit protein which polymerizes to form the filaments of bacterial flagella.</text>
</comment>
<feature type="domain" description="Flagellin N-terminal" evidence="4">
    <location>
        <begin position="12"/>
        <end position="138"/>
    </location>
</feature>
<accession>A0A939EGN2</accession>